<feature type="transmembrane region" description="Helical" evidence="16">
    <location>
        <begin position="15"/>
        <end position="36"/>
    </location>
</feature>
<dbReference type="AlphaFoldDB" id="A0A381YRJ4"/>
<sequence>MGGERQTGQSMRRGIFVLPSMLTIANLFCGYGCLVYTFRGEYAVAAPFIGIAIVLDTLDGRIARMTGATTAFGVELDSLADIVSFGVAPAMLVSAWGLSPFGQLGWAVGFLYLTSVTTRLARFNIQSAALDKRFFVGLPSPASAGLLASTVFMYPRELVTAAEAFPVLALVLVPALMMITMMRFYSFKTINLGFQRSVGPLIVVAVIIAAIAANPQVTLVVMSYSYLLSGPIGAVVTRIRRRGGPSNQEMTGVQASETSGISMSGKPGR</sequence>
<dbReference type="Gene3D" id="1.20.120.1760">
    <property type="match status" value="1"/>
</dbReference>
<reference evidence="17" key="1">
    <citation type="submission" date="2018-05" db="EMBL/GenBank/DDBJ databases">
        <authorList>
            <person name="Lanie J.A."/>
            <person name="Ng W.-L."/>
            <person name="Kazmierczak K.M."/>
            <person name="Andrzejewski T.M."/>
            <person name="Davidsen T.M."/>
            <person name="Wayne K.J."/>
            <person name="Tettelin H."/>
            <person name="Glass J.I."/>
            <person name="Rusch D."/>
            <person name="Podicherti R."/>
            <person name="Tsui H.-C.T."/>
            <person name="Winkler M.E."/>
        </authorList>
    </citation>
    <scope>NUCLEOTIDE SEQUENCE</scope>
</reference>
<evidence type="ECO:0000256" key="12">
    <source>
        <dbReference type="ARBA" id="ARBA00023209"/>
    </source>
</evidence>
<dbReference type="PANTHER" id="PTHR14269">
    <property type="entry name" value="CDP-DIACYLGLYCEROL--GLYCEROL-3-PHOSPHATE 3-PHOSPHATIDYLTRANSFERASE-RELATED"/>
    <property type="match status" value="1"/>
</dbReference>
<dbReference type="InterPro" id="IPR004533">
    <property type="entry name" value="CDP-diaglyc--ser_O-PTrfase"/>
</dbReference>
<keyword evidence="8 16" id="KW-0812">Transmembrane</keyword>
<dbReference type="PROSITE" id="PS00379">
    <property type="entry name" value="CDP_ALCOHOL_P_TRANSF"/>
    <property type="match status" value="1"/>
</dbReference>
<keyword evidence="12" id="KW-0594">Phospholipid biosynthesis</keyword>
<dbReference type="GO" id="GO:0003882">
    <property type="term" value="F:CDP-diacylglycerol-serine O-phosphatidyltransferase activity"/>
    <property type="evidence" value="ECO:0007669"/>
    <property type="project" value="UniProtKB-EC"/>
</dbReference>
<evidence type="ECO:0000256" key="11">
    <source>
        <dbReference type="ARBA" id="ARBA00023136"/>
    </source>
</evidence>
<evidence type="ECO:0000256" key="14">
    <source>
        <dbReference type="ARBA" id="ARBA00032361"/>
    </source>
</evidence>
<evidence type="ECO:0000256" key="10">
    <source>
        <dbReference type="ARBA" id="ARBA00023098"/>
    </source>
</evidence>
<evidence type="ECO:0000256" key="13">
    <source>
        <dbReference type="ARBA" id="ARBA00023264"/>
    </source>
</evidence>
<dbReference type="EMBL" id="UINC01018869">
    <property type="protein sequence ID" value="SVA79580.1"/>
    <property type="molecule type" value="Genomic_DNA"/>
</dbReference>
<dbReference type="InterPro" id="IPR050324">
    <property type="entry name" value="CDP-alcohol_PTase-I"/>
</dbReference>
<evidence type="ECO:0000313" key="17">
    <source>
        <dbReference type="EMBL" id="SVA79580.1"/>
    </source>
</evidence>
<keyword evidence="7" id="KW-0808">Transferase</keyword>
<feature type="region of interest" description="Disordered" evidence="15">
    <location>
        <begin position="243"/>
        <end position="269"/>
    </location>
</feature>
<gene>
    <name evidence="17" type="ORF">METZ01_LOCUS132434</name>
</gene>
<dbReference type="GO" id="GO:0012505">
    <property type="term" value="C:endomembrane system"/>
    <property type="evidence" value="ECO:0007669"/>
    <property type="project" value="UniProtKB-SubCell"/>
</dbReference>
<organism evidence="17">
    <name type="scientific">marine metagenome</name>
    <dbReference type="NCBI Taxonomy" id="408172"/>
    <lineage>
        <taxon>unclassified sequences</taxon>
        <taxon>metagenomes</taxon>
        <taxon>ecological metagenomes</taxon>
    </lineage>
</organism>
<accession>A0A381YRJ4</accession>
<evidence type="ECO:0000256" key="2">
    <source>
        <dbReference type="ARBA" id="ARBA00004127"/>
    </source>
</evidence>
<dbReference type="InterPro" id="IPR000462">
    <property type="entry name" value="CDP-OH_P_trans"/>
</dbReference>
<dbReference type="NCBIfam" id="TIGR00473">
    <property type="entry name" value="pssA"/>
    <property type="match status" value="1"/>
</dbReference>
<dbReference type="Pfam" id="PF01066">
    <property type="entry name" value="CDP-OH_P_transf"/>
    <property type="match status" value="1"/>
</dbReference>
<keyword evidence="6" id="KW-0444">Lipid biosynthesis</keyword>
<dbReference type="GO" id="GO:0008654">
    <property type="term" value="P:phospholipid biosynthetic process"/>
    <property type="evidence" value="ECO:0007669"/>
    <property type="project" value="UniProtKB-KW"/>
</dbReference>
<comment type="similarity">
    <text evidence="3">Belongs to the CDP-alcohol phosphatidyltransferase class-I family.</text>
</comment>
<proteinExistence type="inferred from homology"/>
<dbReference type="GO" id="GO:0016020">
    <property type="term" value="C:membrane"/>
    <property type="evidence" value="ECO:0007669"/>
    <property type="project" value="InterPro"/>
</dbReference>
<feature type="transmembrane region" description="Helical" evidence="16">
    <location>
        <begin position="197"/>
        <end position="213"/>
    </location>
</feature>
<keyword evidence="10" id="KW-0443">Lipid metabolism</keyword>
<feature type="compositionally biased region" description="Polar residues" evidence="15">
    <location>
        <begin position="245"/>
        <end position="262"/>
    </location>
</feature>
<evidence type="ECO:0000256" key="9">
    <source>
        <dbReference type="ARBA" id="ARBA00022989"/>
    </source>
</evidence>
<keyword evidence="9 16" id="KW-1133">Transmembrane helix</keyword>
<name>A0A381YRJ4_9ZZZZ</name>
<dbReference type="InterPro" id="IPR043130">
    <property type="entry name" value="CDP-OH_PTrfase_TM_dom"/>
</dbReference>
<evidence type="ECO:0000256" key="7">
    <source>
        <dbReference type="ARBA" id="ARBA00022679"/>
    </source>
</evidence>
<evidence type="ECO:0000256" key="5">
    <source>
        <dbReference type="ARBA" id="ARBA00017171"/>
    </source>
</evidence>
<evidence type="ECO:0000256" key="15">
    <source>
        <dbReference type="SAM" id="MobiDB-lite"/>
    </source>
</evidence>
<evidence type="ECO:0000256" key="8">
    <source>
        <dbReference type="ARBA" id="ARBA00022692"/>
    </source>
</evidence>
<dbReference type="InterPro" id="IPR048254">
    <property type="entry name" value="CDP_ALCOHOL_P_TRANSF_CS"/>
</dbReference>
<evidence type="ECO:0000256" key="6">
    <source>
        <dbReference type="ARBA" id="ARBA00022516"/>
    </source>
</evidence>
<comment type="subcellular location">
    <subcellularLocation>
        <location evidence="2">Endomembrane system</location>
        <topology evidence="2">Multi-pass membrane protein</topology>
    </subcellularLocation>
</comment>
<evidence type="ECO:0000256" key="16">
    <source>
        <dbReference type="SAM" id="Phobius"/>
    </source>
</evidence>
<keyword evidence="11 16" id="KW-0472">Membrane</keyword>
<keyword evidence="13" id="KW-1208">Phospholipid metabolism</keyword>
<feature type="transmembrane region" description="Helical" evidence="16">
    <location>
        <begin position="166"/>
        <end position="185"/>
    </location>
</feature>
<feature type="transmembrane region" description="Helical" evidence="16">
    <location>
        <begin position="134"/>
        <end position="154"/>
    </location>
</feature>
<protein>
    <recommendedName>
        <fullName evidence="5">CDP-diacylglycerol--serine O-phosphatidyltransferase</fullName>
        <ecNumber evidence="4">2.7.8.8</ecNumber>
    </recommendedName>
    <alternativeName>
        <fullName evidence="14">Phosphatidylserine synthase</fullName>
    </alternativeName>
</protein>
<dbReference type="EC" id="2.7.8.8" evidence="4"/>
<evidence type="ECO:0000256" key="3">
    <source>
        <dbReference type="ARBA" id="ARBA00010441"/>
    </source>
</evidence>
<evidence type="ECO:0000256" key="4">
    <source>
        <dbReference type="ARBA" id="ARBA00013174"/>
    </source>
</evidence>
<dbReference type="PANTHER" id="PTHR14269:SF61">
    <property type="entry name" value="CDP-DIACYLGLYCEROL--SERINE O-PHOSPHATIDYLTRANSFERASE"/>
    <property type="match status" value="1"/>
</dbReference>
<evidence type="ECO:0000256" key="1">
    <source>
        <dbReference type="ARBA" id="ARBA00000287"/>
    </source>
</evidence>
<comment type="catalytic activity">
    <reaction evidence="1">
        <text>a CDP-1,2-diacyl-sn-glycerol + L-serine = a 1,2-diacyl-sn-glycero-3-phospho-L-serine + CMP + H(+)</text>
        <dbReference type="Rhea" id="RHEA:16913"/>
        <dbReference type="ChEBI" id="CHEBI:15378"/>
        <dbReference type="ChEBI" id="CHEBI:33384"/>
        <dbReference type="ChEBI" id="CHEBI:57262"/>
        <dbReference type="ChEBI" id="CHEBI:58332"/>
        <dbReference type="ChEBI" id="CHEBI:60377"/>
        <dbReference type="EC" id="2.7.8.8"/>
    </reaction>
</comment>